<dbReference type="SUPFAM" id="SSF51621">
    <property type="entry name" value="Phosphoenolpyruvate/pyruvate domain"/>
    <property type="match status" value="1"/>
</dbReference>
<evidence type="ECO:0000259" key="4">
    <source>
        <dbReference type="Pfam" id="PF03328"/>
    </source>
</evidence>
<dbReference type="GO" id="GO:0046872">
    <property type="term" value="F:metal ion binding"/>
    <property type="evidence" value="ECO:0007669"/>
    <property type="project" value="UniProtKB-KW"/>
</dbReference>
<dbReference type="Gene3D" id="3.20.20.60">
    <property type="entry name" value="Phosphoenolpyruvate-binding domains"/>
    <property type="match status" value="1"/>
</dbReference>
<name>A0A381TKL3_9ZZZZ</name>
<keyword evidence="2" id="KW-0479">Metal-binding</keyword>
<organism evidence="5">
    <name type="scientific">marine metagenome</name>
    <dbReference type="NCBI Taxonomy" id="408172"/>
    <lineage>
        <taxon>unclassified sequences</taxon>
        <taxon>metagenomes</taxon>
        <taxon>ecological metagenomes</taxon>
    </lineage>
</organism>
<evidence type="ECO:0000313" key="5">
    <source>
        <dbReference type="EMBL" id="SVA15307.1"/>
    </source>
</evidence>
<dbReference type="Pfam" id="PF03328">
    <property type="entry name" value="HpcH_HpaI"/>
    <property type="match status" value="1"/>
</dbReference>
<feature type="domain" description="HpcH/HpaI aldolase/citrate lyase" evidence="4">
    <location>
        <begin position="115"/>
        <end position="268"/>
    </location>
</feature>
<comment type="similarity">
    <text evidence="1">Belongs to the HpcH/HpaI aldolase family.</text>
</comment>
<dbReference type="GO" id="GO:0005737">
    <property type="term" value="C:cytoplasm"/>
    <property type="evidence" value="ECO:0007669"/>
    <property type="project" value="TreeGrafter"/>
</dbReference>
<gene>
    <name evidence="5" type="ORF">METZ01_LOCUS68161</name>
</gene>
<accession>A0A381TKL3</accession>
<evidence type="ECO:0000256" key="3">
    <source>
        <dbReference type="ARBA" id="ARBA00023239"/>
    </source>
</evidence>
<dbReference type="InterPro" id="IPR050251">
    <property type="entry name" value="HpcH-HpaI_aldolase"/>
</dbReference>
<reference evidence="5" key="1">
    <citation type="submission" date="2018-05" db="EMBL/GenBank/DDBJ databases">
        <authorList>
            <person name="Lanie J.A."/>
            <person name="Ng W.-L."/>
            <person name="Kazmierczak K.M."/>
            <person name="Andrzejewski T.M."/>
            <person name="Davidsen T.M."/>
            <person name="Wayne K.J."/>
            <person name="Tettelin H."/>
            <person name="Glass J.I."/>
            <person name="Rusch D."/>
            <person name="Podicherti R."/>
            <person name="Tsui H.-C.T."/>
            <person name="Winkler M.E."/>
        </authorList>
    </citation>
    <scope>NUCLEOTIDE SEQUENCE</scope>
</reference>
<dbReference type="AlphaFoldDB" id="A0A381TKL3"/>
<dbReference type="PANTHER" id="PTHR30502:SF0">
    <property type="entry name" value="PHOSPHOENOLPYRUVATE CARBOXYLASE FAMILY PROTEIN"/>
    <property type="match status" value="1"/>
</dbReference>
<keyword evidence="3" id="KW-0456">Lyase</keyword>
<dbReference type="InterPro" id="IPR005000">
    <property type="entry name" value="Aldolase/citrate-lyase_domain"/>
</dbReference>
<evidence type="ECO:0000256" key="2">
    <source>
        <dbReference type="ARBA" id="ARBA00022723"/>
    </source>
</evidence>
<dbReference type="EMBL" id="UINC01004570">
    <property type="protein sequence ID" value="SVA15307.1"/>
    <property type="molecule type" value="Genomic_DNA"/>
</dbReference>
<dbReference type="PANTHER" id="PTHR30502">
    <property type="entry name" value="2-KETO-3-DEOXY-L-RHAMNONATE ALDOLASE"/>
    <property type="match status" value="1"/>
</dbReference>
<sequence length="307" mass="33673">VHKFDITPTGNIMAKRINRAIELLEQNQTIYYDGGHTGHVLTYEQGLKDAHIWADYINVGMEHGSFDMTGLDQYIRGLIDGGPTKSGHRTPAVIVETPVEGSSEEIIRFNAWQFRMILARGVHGILLCQAETPDAVRAFIESCRYPINMTGVGHGLERGTRGTGSQPTSAPVWGVDADTYVDKAEPWPLNPEGELLLGVKIETVRALSNCELSLAVPGLGFAEWGPGDLHMSFGIKRDPDKPMDPRLLEARDRVKAACDANNLAFLEGATPENITEKIDEGVRIIAGHREDTAEVGRSYSKRTMPVG</sequence>
<proteinExistence type="inferred from homology"/>
<evidence type="ECO:0000256" key="1">
    <source>
        <dbReference type="ARBA" id="ARBA00005568"/>
    </source>
</evidence>
<protein>
    <recommendedName>
        <fullName evidence="4">HpcH/HpaI aldolase/citrate lyase domain-containing protein</fullName>
    </recommendedName>
</protein>
<dbReference type="InterPro" id="IPR015813">
    <property type="entry name" value="Pyrv/PenolPyrv_kinase-like_dom"/>
</dbReference>
<dbReference type="InterPro" id="IPR040442">
    <property type="entry name" value="Pyrv_kinase-like_dom_sf"/>
</dbReference>
<dbReference type="GO" id="GO:0016832">
    <property type="term" value="F:aldehyde-lyase activity"/>
    <property type="evidence" value="ECO:0007669"/>
    <property type="project" value="TreeGrafter"/>
</dbReference>
<feature type="non-terminal residue" evidence="5">
    <location>
        <position position="1"/>
    </location>
</feature>